<dbReference type="Pfam" id="PF01497">
    <property type="entry name" value="Peripla_BP_2"/>
    <property type="match status" value="1"/>
</dbReference>
<dbReference type="InterPro" id="IPR002491">
    <property type="entry name" value="ABC_transptr_periplasmic_BD"/>
</dbReference>
<evidence type="ECO:0000259" key="1">
    <source>
        <dbReference type="PROSITE" id="PS50983"/>
    </source>
</evidence>
<dbReference type="PROSITE" id="PS50983">
    <property type="entry name" value="FE_B12_PBP"/>
    <property type="match status" value="1"/>
</dbReference>
<reference evidence="2" key="1">
    <citation type="submission" date="2022-04" db="EMBL/GenBank/DDBJ databases">
        <title>Complete genome of Methanoplanus endosymbiosus DSM 3599.</title>
        <authorList>
            <person name="Chen S.-C."/>
            <person name="You Y.-T."/>
            <person name="Zhou Y.-Z."/>
            <person name="Lai M.-C."/>
        </authorList>
    </citation>
    <scope>NUCLEOTIDE SEQUENCE</scope>
    <source>
        <strain evidence="2">DSM 3599</strain>
    </source>
</reference>
<feature type="domain" description="Fe/B12 periplasmic-binding" evidence="1">
    <location>
        <begin position="93"/>
        <end position="379"/>
    </location>
</feature>
<proteinExistence type="predicted"/>
<dbReference type="GeneID" id="74306883"/>
<organism evidence="2 3">
    <name type="scientific">Methanoplanus endosymbiosus</name>
    <dbReference type="NCBI Taxonomy" id="33865"/>
    <lineage>
        <taxon>Archaea</taxon>
        <taxon>Methanobacteriati</taxon>
        <taxon>Methanobacteriota</taxon>
        <taxon>Stenosarchaea group</taxon>
        <taxon>Methanomicrobia</taxon>
        <taxon>Methanomicrobiales</taxon>
        <taxon>Methanomicrobiaceae</taxon>
        <taxon>Methanoplanus</taxon>
    </lineage>
</organism>
<dbReference type="PANTHER" id="PTHR30535">
    <property type="entry name" value="VITAMIN B12-BINDING PROTEIN"/>
    <property type="match status" value="1"/>
</dbReference>
<gene>
    <name evidence="2" type="ORF">L6E24_04265</name>
</gene>
<dbReference type="EMBL" id="CP096115">
    <property type="protein sequence ID" value="UUX93348.1"/>
    <property type="molecule type" value="Genomic_DNA"/>
</dbReference>
<accession>A0A9E7PN59</accession>
<dbReference type="PANTHER" id="PTHR30535:SF34">
    <property type="entry name" value="MOLYBDATE-BINDING PROTEIN MOLA"/>
    <property type="match status" value="1"/>
</dbReference>
<name>A0A9E7PN59_9EURY</name>
<dbReference type="SUPFAM" id="SSF53807">
    <property type="entry name" value="Helical backbone' metal receptor"/>
    <property type="match status" value="1"/>
</dbReference>
<evidence type="ECO:0000313" key="2">
    <source>
        <dbReference type="EMBL" id="UUX93348.1"/>
    </source>
</evidence>
<dbReference type="InterPro" id="IPR050902">
    <property type="entry name" value="ABC_Transporter_SBP"/>
</dbReference>
<keyword evidence="3" id="KW-1185">Reference proteome</keyword>
<protein>
    <submittedName>
        <fullName evidence="2">ABC transporter substrate-binding protein</fullName>
    </submittedName>
</protein>
<dbReference type="Proteomes" id="UP001060368">
    <property type="component" value="Chromosome"/>
</dbReference>
<evidence type="ECO:0000313" key="3">
    <source>
        <dbReference type="Proteomes" id="UP001060368"/>
    </source>
</evidence>
<dbReference type="RefSeq" id="WP_257743487.1">
    <property type="nucleotide sequence ID" value="NZ_CP096115.1"/>
</dbReference>
<sequence length="418" mass="46416">MKITLKLLFTALLLALFVSLPAVAGDTLPLGADGEITEEMVSDAVCSYMLGNNDLTLDEVSDAAYVYTVWNGRAHNVVDMDGRTMTFYRPIERIITTNPDNSRLVIAYGDGDLLVGSDECTVDSGCVCPMTTGDEIYCEECWDSCTDGGLNNVPQTSTRYEVNYEYMASLRPDIIFEAEFWKDRADDMAEKTGAPVFVSGCDFEYSTMKNHFVSVGEVLSKEKEADELVSFMDEKIEMITSITDNIPEDEKLTVYFAPRGAKKGFYDAKEGRDFTRTVNTYDALTMAGGINIAEGCADGDVNVAIEQIIAWNPDVILVACSDPEDAGLQFILDAPELQSIKAVKEGKVYNVFYPNCRGRPTDINLINLIYIAKILYPEKFAHIDMEAEGNEIKEAFLDTDGVYTAYSEYLKFPVEQKV</sequence>
<dbReference type="AlphaFoldDB" id="A0A9E7PN59"/>
<dbReference type="Gene3D" id="3.40.50.1980">
    <property type="entry name" value="Nitrogenase molybdenum iron protein domain"/>
    <property type="match status" value="2"/>
</dbReference>
<dbReference type="KEGG" id="mend:L6E24_04265"/>